<keyword evidence="12" id="KW-1185">Reference proteome</keyword>
<dbReference type="InterPro" id="IPR050516">
    <property type="entry name" value="Olfactory_GPCR"/>
</dbReference>
<dbReference type="InterPro" id="IPR000725">
    <property type="entry name" value="Olfact_rcpt"/>
</dbReference>
<dbReference type="RefSeq" id="XP_041441559.1">
    <property type="nucleotide sequence ID" value="XM_041585625.1"/>
</dbReference>
<comment type="similarity">
    <text evidence="2">Belongs to the G-protein coupled receptor 1 family.</text>
</comment>
<evidence type="ECO:0000256" key="8">
    <source>
        <dbReference type="ARBA" id="ARBA00023136"/>
    </source>
</evidence>
<dbReference type="FunFam" id="1.20.1070.10:FF:000015">
    <property type="entry name" value="Olfactory receptor"/>
    <property type="match status" value="1"/>
</dbReference>
<dbReference type="GO" id="GO:0004930">
    <property type="term" value="F:G protein-coupled receptor activity"/>
    <property type="evidence" value="ECO:0007669"/>
    <property type="project" value="UniProtKB-KW"/>
</dbReference>
<dbReference type="GO" id="GO:0005886">
    <property type="term" value="C:plasma membrane"/>
    <property type="evidence" value="ECO:0000318"/>
    <property type="project" value="GO_Central"/>
</dbReference>
<dbReference type="PANTHER" id="PTHR26452">
    <property type="entry name" value="OLFACTORY RECEPTOR"/>
    <property type="match status" value="1"/>
</dbReference>
<dbReference type="GeneID" id="121401278"/>
<keyword evidence="10" id="KW-0807">Transducer</keyword>
<dbReference type="AlphaFoldDB" id="A0A1L8H2B8"/>
<dbReference type="OrthoDB" id="5950740at2759"/>
<accession>A0A1L8H2B8</accession>
<evidence type="ECO:0000256" key="2">
    <source>
        <dbReference type="ARBA" id="ARBA00010663"/>
    </source>
</evidence>
<dbReference type="GO" id="GO:0050911">
    <property type="term" value="P:detection of chemical stimulus involved in sensory perception of smell"/>
    <property type="evidence" value="ECO:0000318"/>
    <property type="project" value="GO_Central"/>
</dbReference>
<evidence type="ECO:0000313" key="12">
    <source>
        <dbReference type="Proteomes" id="UP000186698"/>
    </source>
</evidence>
<keyword evidence="5" id="KW-0552">Olfaction</keyword>
<dbReference type="SUPFAM" id="SSF81321">
    <property type="entry name" value="Family A G protein-coupled receptor-like"/>
    <property type="match status" value="1"/>
</dbReference>
<reference evidence="13" key="1">
    <citation type="submission" date="2025-08" db="UniProtKB">
        <authorList>
            <consortium name="RefSeq"/>
        </authorList>
    </citation>
    <scope>IDENTIFICATION</scope>
    <source>
        <strain evidence="13">J_2021</strain>
        <tissue evidence="13">Erythrocytes</tissue>
    </source>
</reference>
<dbReference type="PRINTS" id="PR00245">
    <property type="entry name" value="OLFACTORYR"/>
</dbReference>
<evidence type="ECO:0000256" key="9">
    <source>
        <dbReference type="ARBA" id="ARBA00023170"/>
    </source>
</evidence>
<comment type="subcellular location">
    <subcellularLocation>
        <location evidence="1">Cell membrane</location>
        <topology evidence="1">Multi-pass membrane protein</topology>
    </subcellularLocation>
</comment>
<keyword evidence="4" id="KW-0812">Transmembrane</keyword>
<evidence type="ECO:0000256" key="4">
    <source>
        <dbReference type="ARBA" id="ARBA00022692"/>
    </source>
</evidence>
<feature type="domain" description="G-protein coupled receptors family 1 profile" evidence="11">
    <location>
        <begin position="39"/>
        <end position="287"/>
    </location>
</feature>
<dbReference type="KEGG" id="xla:121401278"/>
<dbReference type="Gene3D" id="1.20.1070.10">
    <property type="entry name" value="Rhodopsin 7-helix transmembrane proteins"/>
    <property type="match status" value="1"/>
</dbReference>
<proteinExistence type="inferred from homology"/>
<dbReference type="PaxDb" id="8355-A0A1L8H2B8"/>
<dbReference type="OMA" id="WICGSAN"/>
<evidence type="ECO:0000256" key="6">
    <source>
        <dbReference type="ARBA" id="ARBA00022989"/>
    </source>
</evidence>
<keyword evidence="7" id="KW-0297">G-protein coupled receptor</keyword>
<dbReference type="InterPro" id="IPR017452">
    <property type="entry name" value="GPCR_Rhodpsn_7TM"/>
</dbReference>
<dbReference type="InterPro" id="IPR000276">
    <property type="entry name" value="GPCR_Rhodpsn"/>
</dbReference>
<evidence type="ECO:0000259" key="11">
    <source>
        <dbReference type="PROSITE" id="PS50262"/>
    </source>
</evidence>
<evidence type="ECO:0000256" key="3">
    <source>
        <dbReference type="ARBA" id="ARBA00022475"/>
    </source>
</evidence>
<sequence length="311" mass="35330">MDNQTSTAIFRILAFSSCPGSYSILSLVFFIIYLTGIMGNIIIITVIFVDSNLHTPMYFFLCNLSCADILFTTITLPKLMDILLFGNNSMSAMQCYSQMYLYICVASTEDTLLSFMAYDRYVAICKPLHYAHIMNKKKYVLLIVATWITGFLNSFFMTLLASQLTLCKAGDLYNFFCDVKAVLKVSCSTITFRIIIYVETLLFGFCPFLLSIISYIKIIRIILSIKSSNGRRKAFSTCSSHLTVLAIFYGTAMCMYMRPPSEHSEDLDQGFSVLYAAVTPMLNPLIYSLRNNEVKTAFFRIDGIRKRTFII</sequence>
<evidence type="ECO:0000256" key="1">
    <source>
        <dbReference type="ARBA" id="ARBA00004651"/>
    </source>
</evidence>
<evidence type="ECO:0000256" key="7">
    <source>
        <dbReference type="ARBA" id="ARBA00023040"/>
    </source>
</evidence>
<evidence type="ECO:0000313" key="13">
    <source>
        <dbReference type="RefSeq" id="XP_041441559.1"/>
    </source>
</evidence>
<name>A0A1L8H2B8_XENLA</name>
<dbReference type="PROSITE" id="PS50262">
    <property type="entry name" value="G_PROTEIN_RECEP_F1_2"/>
    <property type="match status" value="1"/>
</dbReference>
<evidence type="ECO:0000256" key="10">
    <source>
        <dbReference type="ARBA" id="ARBA00023224"/>
    </source>
</evidence>
<keyword evidence="8" id="KW-0472">Membrane</keyword>
<evidence type="ECO:0000256" key="5">
    <source>
        <dbReference type="ARBA" id="ARBA00022725"/>
    </source>
</evidence>
<organism evidence="12 13">
    <name type="scientific">Xenopus laevis</name>
    <name type="common">African clawed frog</name>
    <dbReference type="NCBI Taxonomy" id="8355"/>
    <lineage>
        <taxon>Eukaryota</taxon>
        <taxon>Metazoa</taxon>
        <taxon>Chordata</taxon>
        <taxon>Craniata</taxon>
        <taxon>Vertebrata</taxon>
        <taxon>Euteleostomi</taxon>
        <taxon>Amphibia</taxon>
        <taxon>Batrachia</taxon>
        <taxon>Anura</taxon>
        <taxon>Pipoidea</taxon>
        <taxon>Pipidae</taxon>
        <taxon>Xenopodinae</taxon>
        <taxon>Xenopus</taxon>
        <taxon>Xenopus</taxon>
    </lineage>
</organism>
<dbReference type="Proteomes" id="UP000186698">
    <property type="component" value="Chromosome 3L"/>
</dbReference>
<keyword evidence="5" id="KW-0716">Sensory transduction</keyword>
<keyword evidence="9" id="KW-0675">Receptor</keyword>
<dbReference type="Pfam" id="PF13853">
    <property type="entry name" value="7tm_4"/>
    <property type="match status" value="1"/>
</dbReference>
<keyword evidence="6" id="KW-1133">Transmembrane helix</keyword>
<dbReference type="FunFam" id="1.10.1220.70:FF:000001">
    <property type="entry name" value="Olfactory receptor"/>
    <property type="match status" value="1"/>
</dbReference>
<dbReference type="GO" id="GO:0004984">
    <property type="term" value="F:olfactory receptor activity"/>
    <property type="evidence" value="ECO:0000318"/>
    <property type="project" value="GO_Central"/>
</dbReference>
<dbReference type="PRINTS" id="PR00237">
    <property type="entry name" value="GPCRRHODOPSN"/>
</dbReference>
<keyword evidence="3" id="KW-1003">Cell membrane</keyword>
<dbReference type="CDD" id="cd13954">
    <property type="entry name" value="7tmA_OR"/>
    <property type="match status" value="1"/>
</dbReference>
<protein>
    <submittedName>
        <fullName evidence="13">Olfactory receptor 1G1-like</fullName>
    </submittedName>
</protein>
<gene>
    <name evidence="13" type="primary">LOC121401278</name>
</gene>